<comment type="caution">
    <text evidence="9">The sequence shown here is derived from an EMBL/GenBank/DDBJ whole genome shotgun (WGS) entry which is preliminary data.</text>
</comment>
<dbReference type="GO" id="GO:0007156">
    <property type="term" value="P:homophilic cell adhesion via plasma membrane adhesion molecules"/>
    <property type="evidence" value="ECO:0007669"/>
    <property type="project" value="InterPro"/>
</dbReference>
<evidence type="ECO:0000256" key="6">
    <source>
        <dbReference type="SAM" id="Phobius"/>
    </source>
</evidence>
<dbReference type="GO" id="GO:0045296">
    <property type="term" value="F:cadherin binding"/>
    <property type="evidence" value="ECO:0007669"/>
    <property type="project" value="TreeGrafter"/>
</dbReference>
<dbReference type="InterPro" id="IPR039808">
    <property type="entry name" value="Cadherin"/>
</dbReference>
<dbReference type="InterPro" id="IPR015919">
    <property type="entry name" value="Cadherin-like_sf"/>
</dbReference>
<dbReference type="GO" id="GO:0016342">
    <property type="term" value="C:catenin complex"/>
    <property type="evidence" value="ECO:0007669"/>
    <property type="project" value="TreeGrafter"/>
</dbReference>
<evidence type="ECO:0000256" key="5">
    <source>
        <dbReference type="SAM" id="MobiDB-lite"/>
    </source>
</evidence>
<comment type="subcellular location">
    <subcellularLocation>
        <location evidence="1">Membrane</location>
    </subcellularLocation>
</comment>
<dbReference type="SUPFAM" id="SSF49313">
    <property type="entry name" value="Cadherin-like"/>
    <property type="match status" value="4"/>
</dbReference>
<feature type="transmembrane region" description="Helical" evidence="6">
    <location>
        <begin position="1001"/>
        <end position="1021"/>
    </location>
</feature>
<gene>
    <name evidence="9" type="ORF">THERMOS_1978</name>
</gene>
<dbReference type="GO" id="GO:0016477">
    <property type="term" value="P:cell migration"/>
    <property type="evidence" value="ECO:0007669"/>
    <property type="project" value="TreeGrafter"/>
</dbReference>
<accession>A0A8H8XEI1</accession>
<keyword evidence="4 6" id="KW-0472">Membrane</keyword>
<protein>
    <recommendedName>
        <fullName evidence="8">Cadherin domain-containing protein</fullName>
    </recommendedName>
</protein>
<dbReference type="EMBL" id="CAESAQ020000078">
    <property type="protein sequence ID" value="CAB5504545.1"/>
    <property type="molecule type" value="Genomic_DNA"/>
</dbReference>
<dbReference type="GO" id="GO:0008013">
    <property type="term" value="F:beta-catenin binding"/>
    <property type="evidence" value="ECO:0007669"/>
    <property type="project" value="TreeGrafter"/>
</dbReference>
<dbReference type="PANTHER" id="PTHR24027">
    <property type="entry name" value="CADHERIN-23"/>
    <property type="match status" value="1"/>
</dbReference>
<dbReference type="CDD" id="cd11304">
    <property type="entry name" value="Cadherin_repeat"/>
    <property type="match status" value="4"/>
</dbReference>
<feature type="compositionally biased region" description="Polar residues" evidence="5">
    <location>
        <begin position="803"/>
        <end position="817"/>
    </location>
</feature>
<feature type="domain" description="Cadherin" evidence="8">
    <location>
        <begin position="247"/>
        <end position="331"/>
    </location>
</feature>
<dbReference type="InterPro" id="IPR002126">
    <property type="entry name" value="Cadherin-like_dom"/>
</dbReference>
<dbReference type="RefSeq" id="WP_202763355.1">
    <property type="nucleotide sequence ID" value="NZ_CAESAQ020000078.1"/>
</dbReference>
<evidence type="ECO:0000313" key="9">
    <source>
        <dbReference type="EMBL" id="CAB5504545.1"/>
    </source>
</evidence>
<evidence type="ECO:0000256" key="4">
    <source>
        <dbReference type="ARBA" id="ARBA00023136"/>
    </source>
</evidence>
<keyword evidence="3" id="KW-0106">Calcium</keyword>
<feature type="domain" description="Cadherin" evidence="8">
    <location>
        <begin position="546"/>
        <end position="610"/>
    </location>
</feature>
<dbReference type="Proteomes" id="UP000643672">
    <property type="component" value="Unassembled WGS sequence"/>
</dbReference>
<feature type="signal peptide" evidence="7">
    <location>
        <begin position="1"/>
        <end position="22"/>
    </location>
</feature>
<reference evidence="9 10" key="1">
    <citation type="submission" date="2020-05" db="EMBL/GenBank/DDBJ databases">
        <authorList>
            <person name="Petersen J."/>
            <person name="Sayavedra L."/>
        </authorList>
    </citation>
    <scope>NUCLEOTIDE SEQUENCE [LARGE SCALE GENOMIC DNA]</scope>
    <source>
        <strain evidence="9">B thermophilus SOXS</strain>
    </source>
</reference>
<evidence type="ECO:0000256" key="3">
    <source>
        <dbReference type="ARBA" id="ARBA00022837"/>
    </source>
</evidence>
<proteinExistence type="predicted"/>
<keyword evidence="6" id="KW-1133">Transmembrane helix</keyword>
<dbReference type="Pfam" id="PF00028">
    <property type="entry name" value="Cadherin"/>
    <property type="match status" value="2"/>
</dbReference>
<keyword evidence="6" id="KW-0812">Transmembrane</keyword>
<keyword evidence="10" id="KW-1185">Reference proteome</keyword>
<organism evidence="9 10">
    <name type="scientific">Bathymodiolus thermophilus thioautotrophic gill symbiont</name>
    <dbReference type="NCBI Taxonomy" id="2360"/>
    <lineage>
        <taxon>Bacteria</taxon>
        <taxon>Pseudomonadati</taxon>
        <taxon>Pseudomonadota</taxon>
        <taxon>Gammaproteobacteria</taxon>
        <taxon>sulfur-oxidizing symbionts</taxon>
    </lineage>
</organism>
<feature type="region of interest" description="Disordered" evidence="5">
    <location>
        <begin position="788"/>
        <end position="817"/>
    </location>
</feature>
<dbReference type="PROSITE" id="PS50268">
    <property type="entry name" value="CADHERIN_2"/>
    <property type="match status" value="3"/>
</dbReference>
<dbReference type="AlphaFoldDB" id="A0A8H8XEI1"/>
<evidence type="ECO:0000256" key="2">
    <source>
        <dbReference type="ARBA" id="ARBA00022737"/>
    </source>
</evidence>
<name>A0A8H8XEI1_9GAMM</name>
<keyword evidence="2" id="KW-0677">Repeat</keyword>
<evidence type="ECO:0000256" key="7">
    <source>
        <dbReference type="SAM" id="SignalP"/>
    </source>
</evidence>
<keyword evidence="7" id="KW-0732">Signal</keyword>
<evidence type="ECO:0000256" key="1">
    <source>
        <dbReference type="ARBA" id="ARBA00004370"/>
    </source>
</evidence>
<feature type="chain" id="PRO_5034309024" description="Cadherin domain-containing protein" evidence="7">
    <location>
        <begin position="23"/>
        <end position="1029"/>
    </location>
</feature>
<dbReference type="GO" id="GO:0005509">
    <property type="term" value="F:calcium ion binding"/>
    <property type="evidence" value="ECO:0007669"/>
    <property type="project" value="InterPro"/>
</dbReference>
<sequence>MNTLNRFTLSFVLLLLSVQTLATLSPDPVTKKFHIKNNVLQLVTLEPMKVTFFLENSSMNTLGGILENTLTRCDSEPDVPSKGSVGEYTHHFDNCTKTVYRFLTLEKKVSPGDLVSITGLGAGNLRDYILCVDDFCGPFAIASRNALNAVEGTNLVHTLIVTDINATLSIVENPNNLFSLSGTNNTTLNFNGKDTDYESDIRTYTVKIKATIGDGDDKNTEQTITVTIGDNEIAFFDQARTVNENAAVDTNVGEVLVTSGTVTNFHIIGGNNEGFFKVNSAGQIQVNKSGLDYETTQSYTLEVRITGANTENETAQITITIGDIDDTAPTNITLSSNYISIGLPAGTLIGTLSATDIDTNTDNDALIYSVNSDNFQITDNKLQTKKVLNENKTFSVEITVKDKANNTARKIFTIVVNSDPAIITNTDISVKENMTGTVLTINATDASIPAPILTYSISGTDQGKFNLNNNILTFKNSPNYEEQSTYSLILEVYDTISTTKKPITITITTEDKPLVIKDQSMNVDEKSDENTTVGTVTIDDGIVTGYSIKSGSDGFFKINSEGKIQVAKTGLDYETKSSYILTVEITGNNVESKTAKITIAINDVYDAPIAIFLTRNSIAIGAAIGEIVGTLSASNIGDNNLTYEVNDTVNFEIVGNKLKIKVVTDTQTTYPIRISVSNGIRSSQEQGFSIAVISAPVISQFTVTQNGNKGRLISKNGGNVTIEALAGVGTYAWSSDFSDMDNNVDNSTFVFNPVAGNIGIQNITLEVTANGYASERVLKLQLVEENISSDDSDSDGDGIPNSKDINTESNKIQAGTGKTITSLENTRILLGVMGKDSGRLTFGQMKRYMEDNHMADITKDTSSTGDIYDYVIESLNATGISAKVIIELATPLPKDAELRKYSLVTNSWSGFVVNANNVIASKKSATCTDNVVWQTMLIQGATCLKLTIKDGGVNDTDGDQSNTGQANGVIESTIAIATPVTNNDSTSANSNSGGCVYNPNAPARFDIGFVLLMMLSTYYFIRRKRRFIR</sequence>
<dbReference type="Gene3D" id="2.60.40.60">
    <property type="entry name" value="Cadherins"/>
    <property type="match status" value="4"/>
</dbReference>
<evidence type="ECO:0000259" key="8">
    <source>
        <dbReference type="PROSITE" id="PS50268"/>
    </source>
</evidence>
<dbReference type="SMART" id="SM00112">
    <property type="entry name" value="CA"/>
    <property type="match status" value="4"/>
</dbReference>
<dbReference type="PANTHER" id="PTHR24027:SF438">
    <property type="entry name" value="CADHERIN 23"/>
    <property type="match status" value="1"/>
</dbReference>
<evidence type="ECO:0000313" key="10">
    <source>
        <dbReference type="Proteomes" id="UP000643672"/>
    </source>
</evidence>
<feature type="domain" description="Cadherin" evidence="8">
    <location>
        <begin position="422"/>
        <end position="515"/>
    </location>
</feature>